<dbReference type="Gene3D" id="1.10.150.130">
    <property type="match status" value="1"/>
</dbReference>
<dbReference type="Pfam" id="PF02899">
    <property type="entry name" value="Phage_int_SAM_1"/>
    <property type="match status" value="1"/>
</dbReference>
<dbReference type="GO" id="GO:0015074">
    <property type="term" value="P:DNA integration"/>
    <property type="evidence" value="ECO:0007669"/>
    <property type="project" value="UniProtKB-KW"/>
</dbReference>
<evidence type="ECO:0000256" key="3">
    <source>
        <dbReference type="ARBA" id="ARBA00023172"/>
    </source>
</evidence>
<dbReference type="GO" id="GO:0003677">
    <property type="term" value="F:DNA binding"/>
    <property type="evidence" value="ECO:0007669"/>
    <property type="project" value="UniProtKB-UniRule"/>
</dbReference>
<evidence type="ECO:0000256" key="4">
    <source>
        <dbReference type="PROSITE-ProRule" id="PRU01248"/>
    </source>
</evidence>
<dbReference type="InterPro" id="IPR050090">
    <property type="entry name" value="Tyrosine_recombinase_XerCD"/>
</dbReference>
<gene>
    <name evidence="7" type="ORF">G9444_1231</name>
    <name evidence="8" type="ORF">G9444_6628</name>
</gene>
<dbReference type="InterPro" id="IPR011010">
    <property type="entry name" value="DNA_brk_join_enz"/>
</dbReference>
<evidence type="ECO:0000259" key="5">
    <source>
        <dbReference type="PROSITE" id="PS51898"/>
    </source>
</evidence>
<dbReference type="Proteomes" id="UP000502345">
    <property type="component" value="Plasmid plas1"/>
</dbReference>
<dbReference type="SUPFAM" id="SSF56349">
    <property type="entry name" value="DNA breaking-rejoining enzymes"/>
    <property type="match status" value="1"/>
</dbReference>
<feature type="domain" description="Tyr recombinase" evidence="5">
    <location>
        <begin position="166"/>
        <end position="378"/>
    </location>
</feature>
<evidence type="ECO:0000259" key="6">
    <source>
        <dbReference type="PROSITE" id="PS51900"/>
    </source>
</evidence>
<dbReference type="Proteomes" id="UP000502345">
    <property type="component" value="Chromosome"/>
</dbReference>
<dbReference type="EMBL" id="CP050125">
    <property type="protein sequence ID" value="QIP43871.1"/>
    <property type="molecule type" value="Genomic_DNA"/>
</dbReference>
<dbReference type="PROSITE" id="PS51898">
    <property type="entry name" value="TYR_RECOMBINASE"/>
    <property type="match status" value="1"/>
</dbReference>
<keyword evidence="8" id="KW-0614">Plasmid</keyword>
<dbReference type="InterPro" id="IPR010998">
    <property type="entry name" value="Integrase_recombinase_N"/>
</dbReference>
<dbReference type="InterPro" id="IPR002104">
    <property type="entry name" value="Integrase_catalytic"/>
</dbReference>
<evidence type="ECO:0000256" key="1">
    <source>
        <dbReference type="ARBA" id="ARBA00022908"/>
    </source>
</evidence>
<dbReference type="InterPro" id="IPR044068">
    <property type="entry name" value="CB"/>
</dbReference>
<evidence type="ECO:0000313" key="7">
    <source>
        <dbReference type="EMBL" id="QIP38475.1"/>
    </source>
</evidence>
<organism evidence="8 9">
    <name type="scientific">Rhodococcus erythropolis</name>
    <name type="common">Arthrobacter picolinophilus</name>
    <dbReference type="NCBI Taxonomy" id="1833"/>
    <lineage>
        <taxon>Bacteria</taxon>
        <taxon>Bacillati</taxon>
        <taxon>Actinomycetota</taxon>
        <taxon>Actinomycetes</taxon>
        <taxon>Mycobacteriales</taxon>
        <taxon>Nocardiaceae</taxon>
        <taxon>Rhodococcus</taxon>
        <taxon>Rhodococcus erythropolis group</taxon>
    </lineage>
</organism>
<geneLocation type="plasmid" evidence="8 9">
    <name>plas1</name>
</geneLocation>
<evidence type="ECO:0000313" key="8">
    <source>
        <dbReference type="EMBL" id="QIP43871.1"/>
    </source>
</evidence>
<protein>
    <submittedName>
        <fullName evidence="8">Uncharacterized protein</fullName>
    </submittedName>
</protein>
<feature type="domain" description="Core-binding (CB)" evidence="6">
    <location>
        <begin position="23"/>
        <end position="120"/>
    </location>
</feature>
<dbReference type="EMBL" id="CP050124">
    <property type="protein sequence ID" value="QIP38475.1"/>
    <property type="molecule type" value="Genomic_DNA"/>
</dbReference>
<dbReference type="PROSITE" id="PS51900">
    <property type="entry name" value="CB"/>
    <property type="match status" value="1"/>
</dbReference>
<name>A0A6G9D4W1_RHOER</name>
<proteinExistence type="predicted"/>
<dbReference type="Gene3D" id="1.10.443.10">
    <property type="entry name" value="Intergrase catalytic core"/>
    <property type="match status" value="1"/>
</dbReference>
<keyword evidence="2 4" id="KW-0238">DNA-binding</keyword>
<dbReference type="AlphaFoldDB" id="A0A6G9D4W1"/>
<evidence type="ECO:0000313" key="9">
    <source>
        <dbReference type="Proteomes" id="UP000502345"/>
    </source>
</evidence>
<reference evidence="8 9" key="1">
    <citation type="submission" date="2020-03" db="EMBL/GenBank/DDBJ databases">
        <title>Screen low temperature-resistant strains for efficient degradation of petroleum hydrocarbons under the low temperature.</title>
        <authorList>
            <person name="Wang Y."/>
            <person name="Chen J."/>
        </authorList>
    </citation>
    <scope>NUCLEOTIDE SEQUENCE [LARGE SCALE GENOMIC DNA]</scope>
    <source>
        <strain evidence="8 9">KB1</strain>
        <plasmid evidence="8 9">plas1</plasmid>
    </source>
</reference>
<sequence>MATAQRVTLSDGATTWTVIDRSFGLVEPVEAYLEYGRQIDFRPNTTRAYAQSLAQWWSFLEVTGTSWDAVKLHDFGDFISALRYGELDSPVRELRPRPTLSDSTVNLRMRAVMSFYRYQADSGTDAAPFLWKQAQVRSGRYLSFLEHVARRAPQKRATIRIRAARKAIPVLTPTTIDALQDAEASYDPVLEEWRGDLRYRFLWAVLAESGMRIGEALSLQHRDWITGIGGKSARVAIVSRVHPHGLSAKSGEREVHIGSRLDRLYADYVWWLCDRGADVALDDWDSSYIFCNVMRNPLFAPLRTESVYAHLRSMKHRDNDFPNLMTPHWFRHTHATALLLAGSPVHTVSRRLGHASVQTTMNIYGHVTEDAELASVANWREYVAGWEYPNA</sequence>
<keyword evidence="1" id="KW-0229">DNA integration</keyword>
<dbReference type="RefSeq" id="WP_021334719.1">
    <property type="nucleotide sequence ID" value="NZ_AP018733.1"/>
</dbReference>
<dbReference type="PANTHER" id="PTHR30349">
    <property type="entry name" value="PHAGE INTEGRASE-RELATED"/>
    <property type="match status" value="1"/>
</dbReference>
<dbReference type="InterPro" id="IPR013762">
    <property type="entry name" value="Integrase-like_cat_sf"/>
</dbReference>
<evidence type="ECO:0000256" key="2">
    <source>
        <dbReference type="ARBA" id="ARBA00023125"/>
    </source>
</evidence>
<dbReference type="InterPro" id="IPR004107">
    <property type="entry name" value="Integrase_SAM-like_N"/>
</dbReference>
<keyword evidence="3" id="KW-0233">DNA recombination</keyword>
<dbReference type="Pfam" id="PF00589">
    <property type="entry name" value="Phage_integrase"/>
    <property type="match status" value="1"/>
</dbReference>
<dbReference type="PANTHER" id="PTHR30349:SF81">
    <property type="entry name" value="TYROSINE RECOMBINASE XERC"/>
    <property type="match status" value="1"/>
</dbReference>
<accession>A0A6G9D4W1</accession>
<dbReference type="GO" id="GO:0006310">
    <property type="term" value="P:DNA recombination"/>
    <property type="evidence" value="ECO:0007669"/>
    <property type="project" value="UniProtKB-KW"/>
</dbReference>